<dbReference type="OMA" id="WATACGK"/>
<dbReference type="PANTHER" id="PTHR31375">
    <property type="match status" value="1"/>
</dbReference>
<dbReference type="EMBL" id="KD199474">
    <property type="protein sequence ID" value="EMS53080.1"/>
    <property type="molecule type" value="Genomic_DNA"/>
</dbReference>
<evidence type="ECO:0000256" key="1">
    <source>
        <dbReference type="ARBA" id="ARBA00004191"/>
    </source>
</evidence>
<accession>M7ZL88</accession>
<dbReference type="InterPro" id="IPR012334">
    <property type="entry name" value="Pectin_lyas_fold"/>
</dbReference>
<dbReference type="GO" id="GO:0071555">
    <property type="term" value="P:cell wall organization"/>
    <property type="evidence" value="ECO:0007669"/>
    <property type="project" value="UniProtKB-KW"/>
</dbReference>
<dbReference type="InterPro" id="IPR011050">
    <property type="entry name" value="Pectin_lyase_fold/virulence"/>
</dbReference>
<dbReference type="eggNOG" id="ENOG502QRSR">
    <property type="taxonomic scope" value="Eukaryota"/>
</dbReference>
<evidence type="ECO:0000256" key="2">
    <source>
        <dbReference type="ARBA" id="ARBA00008834"/>
    </source>
</evidence>
<feature type="region of interest" description="Disordered" evidence="9">
    <location>
        <begin position="25"/>
        <end position="71"/>
    </location>
</feature>
<name>M7ZL88_TRIUA</name>
<dbReference type="GO" id="GO:0004650">
    <property type="term" value="F:polygalacturonase activity"/>
    <property type="evidence" value="ECO:0007669"/>
    <property type="project" value="InterPro"/>
</dbReference>
<dbReference type="AlphaFoldDB" id="M7ZL88"/>
<evidence type="ECO:0000256" key="9">
    <source>
        <dbReference type="SAM" id="MobiDB-lite"/>
    </source>
</evidence>
<reference evidence="11" key="1">
    <citation type="journal article" date="2013" name="Nature">
        <title>Draft genome of the wheat A-genome progenitor Triticum urartu.</title>
        <authorList>
            <person name="Ling H.Q."/>
            <person name="Zhao S."/>
            <person name="Liu D."/>
            <person name="Wang J."/>
            <person name="Sun H."/>
            <person name="Zhang C."/>
            <person name="Fan H."/>
            <person name="Li D."/>
            <person name="Dong L."/>
            <person name="Tao Y."/>
            <person name="Gao C."/>
            <person name="Wu H."/>
            <person name="Li Y."/>
            <person name="Cui Y."/>
            <person name="Guo X."/>
            <person name="Zheng S."/>
            <person name="Wang B."/>
            <person name="Yu K."/>
            <person name="Liang Q."/>
            <person name="Yang W."/>
            <person name="Lou X."/>
            <person name="Chen J."/>
            <person name="Feng M."/>
            <person name="Jian J."/>
            <person name="Zhang X."/>
            <person name="Luo G."/>
            <person name="Jiang Y."/>
            <person name="Liu J."/>
            <person name="Wang Z."/>
            <person name="Sha Y."/>
            <person name="Zhang B."/>
            <person name="Wu H."/>
            <person name="Tang D."/>
            <person name="Shen Q."/>
            <person name="Xue P."/>
            <person name="Zou S."/>
            <person name="Wang X."/>
            <person name="Liu X."/>
            <person name="Wang F."/>
            <person name="Yang Y."/>
            <person name="An X."/>
            <person name="Dong Z."/>
            <person name="Zhang K."/>
            <person name="Zhang X."/>
            <person name="Luo M.C."/>
            <person name="Dvorak J."/>
            <person name="Tong Y."/>
            <person name="Wang J."/>
            <person name="Yang H."/>
            <person name="Li Z."/>
            <person name="Wang D."/>
            <person name="Zhang A."/>
            <person name="Wang J."/>
        </authorList>
    </citation>
    <scope>NUCLEOTIDE SEQUENCE</scope>
</reference>
<evidence type="ECO:0000256" key="6">
    <source>
        <dbReference type="ARBA" id="ARBA00023295"/>
    </source>
</evidence>
<comment type="subcellular location">
    <subcellularLocation>
        <location evidence="1">Secreted</location>
        <location evidence="1">Cell wall</location>
    </subcellularLocation>
</comment>
<evidence type="ECO:0000256" key="5">
    <source>
        <dbReference type="ARBA" id="ARBA00022801"/>
    </source>
</evidence>
<proteinExistence type="inferred from homology"/>
<dbReference type="SUPFAM" id="SSF51126">
    <property type="entry name" value="Pectin lyase-like"/>
    <property type="match status" value="1"/>
</dbReference>
<keyword evidence="5 8" id="KW-0378">Hydrolase</keyword>
<dbReference type="STRING" id="4572.M7ZL88"/>
<dbReference type="InterPro" id="IPR006626">
    <property type="entry name" value="PbH1"/>
</dbReference>
<evidence type="ECO:0000313" key="11">
    <source>
        <dbReference type="EMBL" id="EMS53080.1"/>
    </source>
</evidence>
<keyword evidence="3" id="KW-0134">Cell wall</keyword>
<keyword evidence="7" id="KW-0961">Cell wall biogenesis/degradation</keyword>
<evidence type="ECO:0000256" key="10">
    <source>
        <dbReference type="SAM" id="SignalP"/>
    </source>
</evidence>
<sequence>MALRNVAMRALLLLAVVSVAYAAKGKEKEESADGPAASGPDGEDESLVAPGGGERGICRQRQGEEEGERRWSGGVWSGGIWSGRGVRHHQARRQARRHNGLHRVHCNCMRAVEEAWASACGSTGNPTIIIPKGDFLIGALNFTGPCKGDGLTIKLEGNLLASNDLAKFKSNWIEIMRVKKLSITGKGNIDGQGKAVWTKNSCQKNYNCKILPNSLVLDFCDDALIEGISIINSKFFHMNIFQCKGVTVKDVKVTAPGDSPNTDGIHMGDSSNVSIIDTTIGVGDDCISMGPGTTKHWQPREVQGREGHVTDITVKNCVLKGSSKGLRIKSYEDAKSPLVASKITYENVKMEDSGNPIIIDQKYCPNKLCTSKGDADRVTVKDVTFKNITGTSSTPEADSLLCSEKKPCEGITMSDVKIEYSGTNNKTMAVCSHVKVTATGVDKANTCAA</sequence>
<dbReference type="GO" id="GO:0005975">
    <property type="term" value="P:carbohydrate metabolic process"/>
    <property type="evidence" value="ECO:0007669"/>
    <property type="project" value="InterPro"/>
</dbReference>
<feature type="signal peptide" evidence="10">
    <location>
        <begin position="1"/>
        <end position="22"/>
    </location>
</feature>
<feature type="compositionally biased region" description="Basic and acidic residues" evidence="9">
    <location>
        <begin position="61"/>
        <end position="71"/>
    </location>
</feature>
<protein>
    <submittedName>
        <fullName evidence="11">Exopolygalacturonase</fullName>
    </submittedName>
</protein>
<evidence type="ECO:0000256" key="8">
    <source>
        <dbReference type="RuleBase" id="RU361169"/>
    </source>
</evidence>
<evidence type="ECO:0000256" key="4">
    <source>
        <dbReference type="ARBA" id="ARBA00022525"/>
    </source>
</evidence>
<dbReference type="Pfam" id="PF00295">
    <property type="entry name" value="Glyco_hydro_28"/>
    <property type="match status" value="1"/>
</dbReference>
<comment type="similarity">
    <text evidence="2 8">Belongs to the glycosyl hydrolase 28 family.</text>
</comment>
<evidence type="ECO:0000256" key="3">
    <source>
        <dbReference type="ARBA" id="ARBA00022512"/>
    </source>
</evidence>
<organism evidence="11">
    <name type="scientific">Triticum urartu</name>
    <name type="common">Red wild einkorn</name>
    <name type="synonym">Crithodium urartu</name>
    <dbReference type="NCBI Taxonomy" id="4572"/>
    <lineage>
        <taxon>Eukaryota</taxon>
        <taxon>Viridiplantae</taxon>
        <taxon>Streptophyta</taxon>
        <taxon>Embryophyta</taxon>
        <taxon>Tracheophyta</taxon>
        <taxon>Spermatophyta</taxon>
        <taxon>Magnoliopsida</taxon>
        <taxon>Liliopsida</taxon>
        <taxon>Poales</taxon>
        <taxon>Poaceae</taxon>
        <taxon>BOP clade</taxon>
        <taxon>Pooideae</taxon>
        <taxon>Triticodae</taxon>
        <taxon>Triticeae</taxon>
        <taxon>Triticinae</taxon>
        <taxon>Triticum</taxon>
    </lineage>
</organism>
<gene>
    <name evidence="11" type="ORF">TRIUR3_27796</name>
</gene>
<keyword evidence="10" id="KW-0732">Signal</keyword>
<dbReference type="Gene3D" id="2.160.20.10">
    <property type="entry name" value="Single-stranded right-handed beta-helix, Pectin lyase-like"/>
    <property type="match status" value="1"/>
</dbReference>
<keyword evidence="4" id="KW-0964">Secreted</keyword>
<dbReference type="InterPro" id="IPR000743">
    <property type="entry name" value="Glyco_hydro_28"/>
</dbReference>
<feature type="chain" id="PRO_5010837277" evidence="10">
    <location>
        <begin position="23"/>
        <end position="449"/>
    </location>
</feature>
<dbReference type="SMART" id="SM00710">
    <property type="entry name" value="PbH1"/>
    <property type="match status" value="5"/>
</dbReference>
<keyword evidence="6 8" id="KW-0326">Glycosidase</keyword>
<evidence type="ECO:0000256" key="7">
    <source>
        <dbReference type="ARBA" id="ARBA00023316"/>
    </source>
</evidence>